<dbReference type="Ensembl" id="ENSGAGT00000004542.1">
    <property type="protein sequence ID" value="ENSGAGP00000003909.1"/>
    <property type="gene ID" value="ENSGAGG00000003198.1"/>
</dbReference>
<comment type="similarity">
    <text evidence="7">Belongs to the glycosyltransferase 11 family.</text>
</comment>
<evidence type="ECO:0000256" key="8">
    <source>
        <dbReference type="SAM" id="MobiDB-lite"/>
    </source>
</evidence>
<keyword evidence="4 7" id="KW-0808">Transferase</keyword>
<evidence type="ECO:0000313" key="9">
    <source>
        <dbReference type="Ensembl" id="ENSGAGP00000003909.1"/>
    </source>
</evidence>
<evidence type="ECO:0000256" key="3">
    <source>
        <dbReference type="ARBA" id="ARBA00022676"/>
    </source>
</evidence>
<protein>
    <recommendedName>
        <fullName evidence="7">L-Fucosyltransferase</fullName>
        <ecNumber evidence="7">2.4.1.-</ecNumber>
    </recommendedName>
</protein>
<reference evidence="9" key="2">
    <citation type="submission" date="2025-08" db="UniProtKB">
        <authorList>
            <consortium name="Ensembl"/>
        </authorList>
    </citation>
    <scope>IDENTIFICATION</scope>
</reference>
<name>A0A452GPS9_9SAUR</name>
<dbReference type="GO" id="GO:0005975">
    <property type="term" value="P:carbohydrate metabolic process"/>
    <property type="evidence" value="ECO:0007669"/>
    <property type="project" value="InterPro"/>
</dbReference>
<reference evidence="10" key="1">
    <citation type="journal article" date="2017" name="PLoS ONE">
        <title>The Agassiz's desert tortoise genome provides a resource for the conservation of a threatened species.</title>
        <authorList>
            <person name="Tollis M."/>
            <person name="DeNardo D.F."/>
            <person name="Cornelius J.A."/>
            <person name="Dolby G.A."/>
            <person name="Edwards T."/>
            <person name="Henen B.T."/>
            <person name="Karl A.E."/>
            <person name="Murphy R.W."/>
            <person name="Kusumi K."/>
        </authorList>
    </citation>
    <scope>NUCLEOTIDE SEQUENCE [LARGE SCALE GENOMIC DNA]</scope>
</reference>
<evidence type="ECO:0000313" key="10">
    <source>
        <dbReference type="Proteomes" id="UP000291020"/>
    </source>
</evidence>
<dbReference type="GO" id="GO:0032580">
    <property type="term" value="C:Golgi cisterna membrane"/>
    <property type="evidence" value="ECO:0007669"/>
    <property type="project" value="UniProtKB-SubCell"/>
</dbReference>
<dbReference type="Proteomes" id="UP000291020">
    <property type="component" value="Unassembled WGS sequence"/>
</dbReference>
<dbReference type="PANTHER" id="PTHR11927">
    <property type="entry name" value="GALACTOSIDE 2-L-FUCOSYLTRANSFERASE"/>
    <property type="match status" value="1"/>
</dbReference>
<keyword evidence="7" id="KW-0333">Golgi apparatus</keyword>
<comment type="catalytic activity">
    <reaction evidence="6">
        <text>a ganglioside GM1 + GDP-beta-L-fucose = a ganglioside Fuc-GM1 + GDP + H(+)</text>
        <dbReference type="Rhea" id="RHEA:48292"/>
        <dbReference type="ChEBI" id="CHEBI:15378"/>
        <dbReference type="ChEBI" id="CHEBI:57273"/>
        <dbReference type="ChEBI" id="CHEBI:58189"/>
        <dbReference type="ChEBI" id="CHEBI:82639"/>
        <dbReference type="ChEBI" id="CHEBI:90189"/>
    </reaction>
    <physiologicalReaction direction="left-to-right" evidence="6">
        <dbReference type="Rhea" id="RHEA:48293"/>
    </physiologicalReaction>
</comment>
<accession>A0A452GPS9</accession>
<comment type="subcellular location">
    <subcellularLocation>
        <location evidence="1 7">Golgi apparatus</location>
        <location evidence="1 7">Golgi stack membrane</location>
        <topology evidence="1 7">Single-pass type II membrane protein</topology>
    </subcellularLocation>
</comment>
<dbReference type="EC" id="2.4.1.-" evidence="7"/>
<dbReference type="PANTHER" id="PTHR11927:SF9">
    <property type="entry name" value="L-FUCOSYLTRANSFERASE"/>
    <property type="match status" value="1"/>
</dbReference>
<comment type="pathway">
    <text evidence="2 7">Protein modification; protein glycosylation.</text>
</comment>
<evidence type="ECO:0000256" key="2">
    <source>
        <dbReference type="ARBA" id="ARBA00004922"/>
    </source>
</evidence>
<dbReference type="Pfam" id="PF01531">
    <property type="entry name" value="Glyco_transf_11"/>
    <property type="match status" value="1"/>
</dbReference>
<reference evidence="9" key="3">
    <citation type="submission" date="2025-09" db="UniProtKB">
        <authorList>
            <consortium name="Ensembl"/>
        </authorList>
    </citation>
    <scope>IDENTIFICATION</scope>
</reference>
<sequence>DLLLELGSPGPSAGLWFPTASERLPFPNATDKSPTTPPTTERGMWTVNSAGRLGNQMGEYATLYALAKMNGRQAYILPQMHQQLAPLFRITLPVVSSDVVRNIRWRNYRLHDWMSEEYRHIKGKY</sequence>
<dbReference type="AlphaFoldDB" id="A0A452GPS9"/>
<proteinExistence type="inferred from homology"/>
<evidence type="ECO:0000256" key="7">
    <source>
        <dbReference type="RuleBase" id="RU363129"/>
    </source>
</evidence>
<evidence type="ECO:0000256" key="6">
    <source>
        <dbReference type="ARBA" id="ARBA00043729"/>
    </source>
</evidence>
<dbReference type="GO" id="GO:0008107">
    <property type="term" value="F:galactoside 2-alpha-L-fucosyltransferase activity"/>
    <property type="evidence" value="ECO:0007669"/>
    <property type="project" value="InterPro"/>
</dbReference>
<keyword evidence="5 7" id="KW-0812">Transmembrane</keyword>
<organism evidence="9 10">
    <name type="scientific">Gopherus agassizii</name>
    <name type="common">Agassiz's desert tortoise</name>
    <dbReference type="NCBI Taxonomy" id="38772"/>
    <lineage>
        <taxon>Eukaryota</taxon>
        <taxon>Metazoa</taxon>
        <taxon>Chordata</taxon>
        <taxon>Craniata</taxon>
        <taxon>Vertebrata</taxon>
        <taxon>Euteleostomi</taxon>
        <taxon>Archelosauria</taxon>
        <taxon>Testudinata</taxon>
        <taxon>Testudines</taxon>
        <taxon>Cryptodira</taxon>
        <taxon>Durocryptodira</taxon>
        <taxon>Testudinoidea</taxon>
        <taxon>Testudinidae</taxon>
        <taxon>Gopherus</taxon>
    </lineage>
</organism>
<evidence type="ECO:0000256" key="5">
    <source>
        <dbReference type="ARBA" id="ARBA00022968"/>
    </source>
</evidence>
<evidence type="ECO:0000256" key="4">
    <source>
        <dbReference type="ARBA" id="ARBA00022679"/>
    </source>
</evidence>
<dbReference type="InterPro" id="IPR002516">
    <property type="entry name" value="Glyco_trans_11"/>
</dbReference>
<dbReference type="UniPathway" id="UPA00378"/>
<dbReference type="STRING" id="38772.ENSGAGP00000003909"/>
<keyword evidence="3 7" id="KW-0328">Glycosyltransferase</keyword>
<keyword evidence="5 7" id="KW-0735">Signal-anchor</keyword>
<feature type="region of interest" description="Disordered" evidence="8">
    <location>
        <begin position="25"/>
        <end position="44"/>
    </location>
</feature>
<evidence type="ECO:0000256" key="1">
    <source>
        <dbReference type="ARBA" id="ARBA00004447"/>
    </source>
</evidence>
<keyword evidence="10" id="KW-1185">Reference proteome</keyword>
<keyword evidence="7" id="KW-0325">Glycoprotein</keyword>